<evidence type="ECO:0000259" key="2">
    <source>
        <dbReference type="PROSITE" id="PS50805"/>
    </source>
</evidence>
<feature type="domain" description="KRAB" evidence="2">
    <location>
        <begin position="54"/>
        <end position="110"/>
    </location>
</feature>
<organism evidence="3 4">
    <name type="scientific">Tursiops truncatus</name>
    <name type="common">Atlantic bottle-nosed dolphin</name>
    <name type="synonym">Delphinus truncatus</name>
    <dbReference type="NCBI Taxonomy" id="9739"/>
    <lineage>
        <taxon>Eukaryota</taxon>
        <taxon>Metazoa</taxon>
        <taxon>Chordata</taxon>
        <taxon>Craniata</taxon>
        <taxon>Vertebrata</taxon>
        <taxon>Euteleostomi</taxon>
        <taxon>Mammalia</taxon>
        <taxon>Eutheria</taxon>
        <taxon>Laurasiatheria</taxon>
        <taxon>Artiodactyla</taxon>
        <taxon>Whippomorpha</taxon>
        <taxon>Cetacea</taxon>
        <taxon>Odontoceti</taxon>
        <taxon>Delphinidae</taxon>
        <taxon>Tursiops</taxon>
    </lineage>
</organism>
<dbReference type="RefSeq" id="XP_033699994.1">
    <property type="nucleotide sequence ID" value="XM_033844103.1"/>
</dbReference>
<accession>A0A6J3QCM3</accession>
<feature type="compositionally biased region" description="Basic residues" evidence="1">
    <location>
        <begin position="13"/>
        <end position="22"/>
    </location>
</feature>
<dbReference type="InterPro" id="IPR050169">
    <property type="entry name" value="Krueppel_C2H2_ZnF"/>
</dbReference>
<dbReference type="GeneID" id="109548674"/>
<evidence type="ECO:0000256" key="1">
    <source>
        <dbReference type="SAM" id="MobiDB-lite"/>
    </source>
</evidence>
<dbReference type="GO" id="GO:0006355">
    <property type="term" value="P:regulation of DNA-templated transcription"/>
    <property type="evidence" value="ECO:0007669"/>
    <property type="project" value="InterPro"/>
</dbReference>
<dbReference type="PROSITE" id="PS50805">
    <property type="entry name" value="KRAB"/>
    <property type="match status" value="1"/>
</dbReference>
<dbReference type="SUPFAM" id="SSF109640">
    <property type="entry name" value="KRAB domain (Kruppel-associated box)"/>
    <property type="match status" value="1"/>
</dbReference>
<feature type="compositionally biased region" description="Basic and acidic residues" evidence="1">
    <location>
        <begin position="32"/>
        <end position="46"/>
    </location>
</feature>
<dbReference type="AlphaFoldDB" id="A0A6J3QCM3"/>
<dbReference type="PANTHER" id="PTHR23232">
    <property type="entry name" value="KRAB DOMAIN C2H2 ZINC FINGER"/>
    <property type="match status" value="1"/>
</dbReference>
<dbReference type="PANTHER" id="PTHR23232:SF158">
    <property type="entry name" value="KRAB DOMAIN-CONTAINING PROTEIN 5"/>
    <property type="match status" value="1"/>
</dbReference>
<evidence type="ECO:0000313" key="4">
    <source>
        <dbReference type="RefSeq" id="XP_033699994.1"/>
    </source>
</evidence>
<dbReference type="SMART" id="SM00349">
    <property type="entry name" value="KRAB"/>
    <property type="match status" value="1"/>
</dbReference>
<keyword evidence="3" id="KW-1185">Reference proteome</keyword>
<dbReference type="CDD" id="cd07765">
    <property type="entry name" value="KRAB_A-box"/>
    <property type="match status" value="1"/>
</dbReference>
<dbReference type="Gene3D" id="6.10.140.140">
    <property type="match status" value="1"/>
</dbReference>
<sequence>MDLNSQQLALRPGKSRHRRYRSTSKDSTLSEEEARKRRERKEKESEMALSQAPLTFKDVAIEFTQEWERLDPAQRALYRDVMEETSRNLLSVGEKTRVQKRSFPIPGRME</sequence>
<protein>
    <submittedName>
        <fullName evidence="4">Zinc finger protein 480-like isoform X2</fullName>
    </submittedName>
</protein>
<dbReference type="Pfam" id="PF01352">
    <property type="entry name" value="KRAB"/>
    <property type="match status" value="1"/>
</dbReference>
<dbReference type="Proteomes" id="UP000245320">
    <property type="component" value="Chromosome 19"/>
</dbReference>
<reference evidence="4" key="1">
    <citation type="submission" date="2025-08" db="UniProtKB">
        <authorList>
            <consortium name="RefSeq"/>
        </authorList>
    </citation>
    <scope>IDENTIFICATION</scope>
    <source>
        <tissue evidence="4">Spleen</tissue>
    </source>
</reference>
<dbReference type="InterPro" id="IPR036051">
    <property type="entry name" value="KRAB_dom_sf"/>
</dbReference>
<feature type="region of interest" description="Disordered" evidence="1">
    <location>
        <begin position="1"/>
        <end position="50"/>
    </location>
</feature>
<evidence type="ECO:0000313" key="3">
    <source>
        <dbReference type="Proteomes" id="UP000245320"/>
    </source>
</evidence>
<name>A0A6J3QCM3_TURTR</name>
<proteinExistence type="predicted"/>
<gene>
    <name evidence="4" type="primary">LOC109548674</name>
</gene>
<dbReference type="InterPro" id="IPR001909">
    <property type="entry name" value="KRAB"/>
</dbReference>